<organism evidence="1 2">
    <name type="scientific">Vibrio campbellii</name>
    <dbReference type="NCBI Taxonomy" id="680"/>
    <lineage>
        <taxon>Bacteria</taxon>
        <taxon>Pseudomonadati</taxon>
        <taxon>Pseudomonadota</taxon>
        <taxon>Gammaproteobacteria</taxon>
        <taxon>Vibrionales</taxon>
        <taxon>Vibrionaceae</taxon>
        <taxon>Vibrio</taxon>
    </lineage>
</organism>
<dbReference type="EMBL" id="JAVHXJ020000137">
    <property type="protein sequence ID" value="MGI1899975.1"/>
    <property type="molecule type" value="Genomic_DNA"/>
</dbReference>
<gene>
    <name evidence="1" type="ORF">REH74_020875</name>
</gene>
<dbReference type="Proteomes" id="UP001354073">
    <property type="component" value="Unassembled WGS sequence"/>
</dbReference>
<feature type="non-terminal residue" evidence="1">
    <location>
        <position position="148"/>
    </location>
</feature>
<protein>
    <submittedName>
        <fullName evidence="1">FAD-dependent oxidoreductase</fullName>
    </submittedName>
</protein>
<proteinExistence type="predicted"/>
<accession>A0ACC7RIY6</accession>
<sequence length="148" mass="16197">MTPTKTYSDYDVVVVGGGTSGVAAALSAARKGLKVALLEKRIALTGTQANAMVTPFMPSYVHGSQTADLLTERYHQMMEGKGKLTLPGKMELYSPESFKLLNDQVLREFGVEIFYDATLVSAKTEQGNIESVTALIFDDFYAFEAKHF</sequence>
<comment type="caution">
    <text evidence="1">The sequence shown here is derived from an EMBL/GenBank/DDBJ whole genome shotgun (WGS) entry which is preliminary data.</text>
</comment>
<name>A0ACC7RIY6_9VIBR</name>
<evidence type="ECO:0000313" key="1">
    <source>
        <dbReference type="EMBL" id="MGI1899975.1"/>
    </source>
</evidence>
<evidence type="ECO:0000313" key="2">
    <source>
        <dbReference type="Proteomes" id="UP001354073"/>
    </source>
</evidence>
<reference evidence="1" key="1">
    <citation type="submission" date="2024-11" db="EMBL/GenBank/DDBJ databases">
        <title>Identification of new Vibrio campbellii strains harboring the pVA1 plasmid isolated from Penaeus vannamei postlarvae affected by outbreaks of acute hepatopancreatic necrosis disease (AHPND) in Mexico.</title>
        <authorList>
            <person name="Gomez-Gil B."/>
            <person name="Enciso-Ibarra J."/>
        </authorList>
    </citation>
    <scope>NUCLEOTIDE SEQUENCE</scope>
    <source>
        <strain evidence="1">M270204</strain>
    </source>
</reference>